<dbReference type="GO" id="GO:0016740">
    <property type="term" value="F:transferase activity"/>
    <property type="evidence" value="ECO:0007669"/>
    <property type="project" value="UniProtKB-KW"/>
</dbReference>
<dbReference type="PANTHER" id="PTHR43196">
    <property type="entry name" value="SULFATE ADENYLYLTRANSFERASE SUBUNIT 2"/>
    <property type="match status" value="1"/>
</dbReference>
<name>A0A2S8A7I7_9FLAO</name>
<reference evidence="2 3" key="1">
    <citation type="submission" date="2018-02" db="EMBL/GenBank/DDBJ databases">
        <title>Genome sequences of Apibacter spp., gut symbionts of Asian honey bees.</title>
        <authorList>
            <person name="Kwong W.K."/>
            <person name="Steele M.I."/>
            <person name="Moran N.A."/>
        </authorList>
    </citation>
    <scope>NUCLEOTIDE SEQUENCE [LARGE SCALE GENOMIC DNA]</scope>
    <source>
        <strain evidence="3">wkB301</strain>
    </source>
</reference>
<dbReference type="PANTHER" id="PTHR43196:SF2">
    <property type="entry name" value="PHOSPHOADENOSINE PHOSPHOSULFATE REDUCTASE"/>
    <property type="match status" value="1"/>
</dbReference>
<dbReference type="Proteomes" id="UP000238042">
    <property type="component" value="Unassembled WGS sequence"/>
</dbReference>
<dbReference type="Pfam" id="PF01507">
    <property type="entry name" value="PAPS_reduct"/>
    <property type="match status" value="1"/>
</dbReference>
<dbReference type="InterPro" id="IPR014729">
    <property type="entry name" value="Rossmann-like_a/b/a_fold"/>
</dbReference>
<keyword evidence="3" id="KW-1185">Reference proteome</keyword>
<dbReference type="Gene3D" id="3.40.50.620">
    <property type="entry name" value="HUPs"/>
    <property type="match status" value="1"/>
</dbReference>
<dbReference type="RefSeq" id="WP_105247685.1">
    <property type="nucleotide sequence ID" value="NZ_PSZM01000046.1"/>
</dbReference>
<accession>A0A2S8A7I7</accession>
<protein>
    <submittedName>
        <fullName evidence="2">DNA phosphorothioation system sulfurtransferase DndC</fullName>
    </submittedName>
</protein>
<proteinExistence type="predicted"/>
<dbReference type="InterPro" id="IPR017598">
    <property type="entry name" value="SulphurTrfase_DndC"/>
</dbReference>
<keyword evidence="2" id="KW-0808">Transferase</keyword>
<comment type="caution">
    <text evidence="2">The sequence shown here is derived from an EMBL/GenBank/DDBJ whole genome shotgun (WGS) entry which is preliminary data.</text>
</comment>
<dbReference type="SUPFAM" id="SSF52402">
    <property type="entry name" value="Adenine nucleotide alpha hydrolases-like"/>
    <property type="match status" value="1"/>
</dbReference>
<sequence length="447" mass="52312">MNKKINYIIEEITDQYFIDDSNRPWIIGFSGGKDSTVLLTLTWLALLKIKNKKGSSFLTREVHVVCNDTLVENPIIINYVNKVLEKIKEASLKHSLPVFVQKTIPRLEDSFFVNLIGKGYPAPNNAFRWCTERLKIKPTAKFVTDIVKSENNDYHEAIILVGTRKSESATRAKSIKKHEIKGKRLTKHPLQNNVFVYSPIKELELEEIWYIINTFQSPWGANNKELFDIYMDASADDYECPTMVSDKEHRSCGQSRFGCWTCTVVKQDKSISAQIEKGQKWLIPLRDLRDWIQEERNKPKNRSHLRRNGVEASIPHGGVVELNHRVEILEKVFEAQKQINDLGYEVELINKQELIAIQVIWYRDLFFEYTVSDIYNKVFNKHLDMKQHNELVKKEEELLLSACEKDKKQFTLIQDLLKLEKSKTIMMKRRGLIEDIEKRYKQYITAQ</sequence>
<evidence type="ECO:0000259" key="1">
    <source>
        <dbReference type="Pfam" id="PF01507"/>
    </source>
</evidence>
<feature type="domain" description="Phosphoadenosine phosphosulphate reductase" evidence="1">
    <location>
        <begin position="27"/>
        <end position="214"/>
    </location>
</feature>
<gene>
    <name evidence="2" type="primary">dndC</name>
    <name evidence="2" type="ORF">C4S77_11665</name>
</gene>
<dbReference type="EMBL" id="PSZM01000046">
    <property type="protein sequence ID" value="PQL90534.1"/>
    <property type="molecule type" value="Genomic_DNA"/>
</dbReference>
<dbReference type="InterPro" id="IPR050128">
    <property type="entry name" value="Sulfate_adenylyltrnsfr_sub2"/>
</dbReference>
<organism evidence="2 3">
    <name type="scientific">Apibacter adventoris</name>
    <dbReference type="NCBI Taxonomy" id="1679466"/>
    <lineage>
        <taxon>Bacteria</taxon>
        <taxon>Pseudomonadati</taxon>
        <taxon>Bacteroidota</taxon>
        <taxon>Flavobacteriia</taxon>
        <taxon>Flavobacteriales</taxon>
        <taxon>Weeksellaceae</taxon>
        <taxon>Apibacter</taxon>
    </lineage>
</organism>
<dbReference type="InterPro" id="IPR002500">
    <property type="entry name" value="PAPS_reduct_dom"/>
</dbReference>
<dbReference type="AlphaFoldDB" id="A0A2S8A7I7"/>
<dbReference type="NCBIfam" id="TIGR03183">
    <property type="entry name" value="DNA_S_dndC"/>
    <property type="match status" value="1"/>
</dbReference>
<evidence type="ECO:0000313" key="2">
    <source>
        <dbReference type="EMBL" id="PQL90534.1"/>
    </source>
</evidence>
<dbReference type="OrthoDB" id="9774475at2"/>
<evidence type="ECO:0000313" key="3">
    <source>
        <dbReference type="Proteomes" id="UP000238042"/>
    </source>
</evidence>